<dbReference type="GO" id="GO:0003677">
    <property type="term" value="F:DNA binding"/>
    <property type="evidence" value="ECO:0007669"/>
    <property type="project" value="InterPro"/>
</dbReference>
<evidence type="ECO:0000313" key="1">
    <source>
        <dbReference type="EMBL" id="SVE40570.1"/>
    </source>
</evidence>
<dbReference type="AlphaFoldDB" id="A0A383D8E5"/>
<dbReference type="Pfam" id="PF09195">
    <property type="entry name" value="Endonuc-BglII"/>
    <property type="match status" value="1"/>
</dbReference>
<dbReference type="Gene3D" id="3.40.91.20">
    <property type="match status" value="1"/>
</dbReference>
<dbReference type="InterPro" id="IPR011338">
    <property type="entry name" value="BamHI/BglII/BstY"/>
</dbReference>
<name>A0A383D8E5_9ZZZZ</name>
<organism evidence="1">
    <name type="scientific">marine metagenome</name>
    <dbReference type="NCBI Taxonomy" id="408172"/>
    <lineage>
        <taxon>unclassified sequences</taxon>
        <taxon>metagenomes</taxon>
        <taxon>ecological metagenomes</taxon>
    </lineage>
</organism>
<dbReference type="InterPro" id="IPR015278">
    <property type="entry name" value="BglII-like"/>
</dbReference>
<sequence length="174" mass="20492">MNHEIKYLNCGKLLKEKVKNEIDEIVHVVKLIKWEKEFKVIKKDKKTKKNKTILHQEAYNNRFEKEFLKLGWEKNPFLSRDPRLIGDFGKNLVFGEIQFGNSATLYRDFYKFQYGHRNGLVSMCVLIVPVNPQEFFPTRSEKSITNMAEYDLALRYFTILPISTPTMVIGLIRG</sequence>
<dbReference type="GO" id="GO:0000287">
    <property type="term" value="F:magnesium ion binding"/>
    <property type="evidence" value="ECO:0007669"/>
    <property type="project" value="InterPro"/>
</dbReference>
<evidence type="ECO:0008006" key="2">
    <source>
        <dbReference type="Google" id="ProtNLM"/>
    </source>
</evidence>
<dbReference type="InterPro" id="IPR011335">
    <property type="entry name" value="Restrct_endonuc-II-like"/>
</dbReference>
<dbReference type="GO" id="GO:0009036">
    <property type="term" value="F:type II site-specific deoxyribonuclease activity"/>
    <property type="evidence" value="ECO:0007669"/>
    <property type="project" value="InterPro"/>
</dbReference>
<accession>A0A383D8E5</accession>
<reference evidence="1" key="1">
    <citation type="submission" date="2018-05" db="EMBL/GenBank/DDBJ databases">
        <authorList>
            <person name="Lanie J.A."/>
            <person name="Ng W.-L."/>
            <person name="Kazmierczak K.M."/>
            <person name="Andrzejewski T.M."/>
            <person name="Davidsen T.M."/>
            <person name="Wayne K.J."/>
            <person name="Tettelin H."/>
            <person name="Glass J.I."/>
            <person name="Rusch D."/>
            <person name="Podicherti R."/>
            <person name="Tsui H.-C.T."/>
            <person name="Winkler M.E."/>
        </authorList>
    </citation>
    <scope>NUCLEOTIDE SEQUENCE</scope>
</reference>
<dbReference type="SUPFAM" id="SSF52980">
    <property type="entry name" value="Restriction endonuclease-like"/>
    <property type="match status" value="1"/>
</dbReference>
<protein>
    <recommendedName>
        <fullName evidence="2">Restriction endonuclease</fullName>
    </recommendedName>
</protein>
<proteinExistence type="predicted"/>
<gene>
    <name evidence="1" type="ORF">METZ01_LOCUS493424</name>
</gene>
<dbReference type="GO" id="GO:0009307">
    <property type="term" value="P:DNA restriction-modification system"/>
    <property type="evidence" value="ECO:0007669"/>
    <property type="project" value="InterPro"/>
</dbReference>
<dbReference type="EMBL" id="UINC01215059">
    <property type="protein sequence ID" value="SVE40570.1"/>
    <property type="molecule type" value="Genomic_DNA"/>
</dbReference>